<dbReference type="EMBL" id="JMSE01000795">
    <property type="protein sequence ID" value="KDN67520.1"/>
    <property type="molecule type" value="Genomic_DNA"/>
</dbReference>
<dbReference type="GO" id="GO:0044550">
    <property type="term" value="P:secondary metabolite biosynthetic process"/>
    <property type="evidence" value="ECO:0007669"/>
    <property type="project" value="TreeGrafter"/>
</dbReference>
<evidence type="ECO:0000256" key="5">
    <source>
        <dbReference type="ARBA" id="ARBA00023002"/>
    </source>
</evidence>
<evidence type="ECO:0000256" key="4">
    <source>
        <dbReference type="ARBA" id="ARBA00022827"/>
    </source>
</evidence>
<dbReference type="InterPro" id="IPR002938">
    <property type="entry name" value="FAD-bd"/>
</dbReference>
<keyword evidence="9" id="KW-1185">Reference proteome</keyword>
<proteinExistence type="inferred from homology"/>
<sequence>MSTENKDFEIAIVGGGIAGIVLAISLIKRNVPCVIYERAHAFTEQSVGLGMTPSAVRAMEICDAAVREAFDKVTGPLFQWNFLDGTGERDDSTIQFSIGDAAEGLRGCHRGQFLKELLGLVPEGTIRFNKQLKRIEEPHGAHGKLFMVFNDGSTAETDAVIGCDGIKSNTRGIVVGHDHPSAKCTYSHKYAYRGLIPMPQAVEILGRERAVTFGLWVSHDVHLVSYPVAHATMLNVAVHCTDAGDWPSDTQLTLPADLQSCLEDVKRLSPRLQKIVQSLKGLDRWGQFDLGECPPSTYAKGRVCLLGDAAHASTPHLGAGAGVCIEDAAVMASLLAVDGVRGGSDIEAVFATFDAHRRERGEWLMRSSRRAGELNQLQSEHKKDFQRLEPELHAIATKTWRFDVEMNIREAVEDLHKRLIA</sequence>
<dbReference type="AlphaFoldDB" id="A0A066XNB7"/>
<dbReference type="STRING" id="1173701.A0A066XNB7"/>
<evidence type="ECO:0000256" key="1">
    <source>
        <dbReference type="ARBA" id="ARBA00001974"/>
    </source>
</evidence>
<dbReference type="PRINTS" id="PR00420">
    <property type="entry name" value="RNGMNOXGNASE"/>
</dbReference>
<name>A0A066XNB7_COLSU</name>
<dbReference type="SUPFAM" id="SSF51905">
    <property type="entry name" value="FAD/NAD(P)-binding domain"/>
    <property type="match status" value="1"/>
</dbReference>
<dbReference type="InterPro" id="IPR051104">
    <property type="entry name" value="FAD_monoxygenase"/>
</dbReference>
<comment type="cofactor">
    <cofactor evidence="1">
        <name>FAD</name>
        <dbReference type="ChEBI" id="CHEBI:57692"/>
    </cofactor>
</comment>
<keyword evidence="6" id="KW-0812">Transmembrane</keyword>
<evidence type="ECO:0000256" key="6">
    <source>
        <dbReference type="SAM" id="Phobius"/>
    </source>
</evidence>
<comment type="caution">
    <text evidence="8">The sequence shown here is derived from an EMBL/GenBank/DDBJ whole genome shotgun (WGS) entry which is preliminary data.</text>
</comment>
<feature type="domain" description="FAD-binding" evidence="7">
    <location>
        <begin position="8"/>
        <end position="366"/>
    </location>
</feature>
<dbReference type="Proteomes" id="UP000027238">
    <property type="component" value="Unassembled WGS sequence"/>
</dbReference>
<dbReference type="PANTHER" id="PTHR46720">
    <property type="entry name" value="HYDROXYLASE, PUTATIVE (AFU_ORTHOLOGUE AFUA_3G01460)-RELATED"/>
    <property type="match status" value="1"/>
</dbReference>
<keyword evidence="4" id="KW-0274">FAD</keyword>
<dbReference type="InterPro" id="IPR036188">
    <property type="entry name" value="FAD/NAD-bd_sf"/>
</dbReference>
<keyword evidence="3" id="KW-0285">Flavoprotein</keyword>
<comment type="similarity">
    <text evidence="2">Belongs to the paxM FAD-dependent monooxygenase family.</text>
</comment>
<dbReference type="OrthoDB" id="417877at2759"/>
<dbReference type="GO" id="GO:0071949">
    <property type="term" value="F:FAD binding"/>
    <property type="evidence" value="ECO:0007669"/>
    <property type="project" value="InterPro"/>
</dbReference>
<keyword evidence="5" id="KW-0560">Oxidoreductase</keyword>
<keyword evidence="6" id="KW-1133">Transmembrane helix</keyword>
<gene>
    <name evidence="8" type="ORF">CSUB01_09265</name>
</gene>
<evidence type="ECO:0000256" key="3">
    <source>
        <dbReference type="ARBA" id="ARBA00022630"/>
    </source>
</evidence>
<dbReference type="Pfam" id="PF01494">
    <property type="entry name" value="FAD_binding_3"/>
    <property type="match status" value="1"/>
</dbReference>
<organism evidence="8 9">
    <name type="scientific">Colletotrichum sublineola</name>
    <name type="common">Sorghum anthracnose fungus</name>
    <dbReference type="NCBI Taxonomy" id="1173701"/>
    <lineage>
        <taxon>Eukaryota</taxon>
        <taxon>Fungi</taxon>
        <taxon>Dikarya</taxon>
        <taxon>Ascomycota</taxon>
        <taxon>Pezizomycotina</taxon>
        <taxon>Sordariomycetes</taxon>
        <taxon>Hypocreomycetidae</taxon>
        <taxon>Glomerellales</taxon>
        <taxon>Glomerellaceae</taxon>
        <taxon>Colletotrichum</taxon>
        <taxon>Colletotrichum graminicola species complex</taxon>
    </lineage>
</organism>
<evidence type="ECO:0000256" key="2">
    <source>
        <dbReference type="ARBA" id="ARBA00007992"/>
    </source>
</evidence>
<dbReference type="PANTHER" id="PTHR46720:SF3">
    <property type="entry name" value="FAD-BINDING DOMAIN-CONTAINING PROTEIN-RELATED"/>
    <property type="match status" value="1"/>
</dbReference>
<dbReference type="GO" id="GO:0016491">
    <property type="term" value="F:oxidoreductase activity"/>
    <property type="evidence" value="ECO:0007669"/>
    <property type="project" value="UniProtKB-KW"/>
</dbReference>
<dbReference type="SUPFAM" id="SSF54373">
    <property type="entry name" value="FAD-linked reductases, C-terminal domain"/>
    <property type="match status" value="1"/>
</dbReference>
<dbReference type="HOGENOM" id="CLU_009665_6_3_1"/>
<feature type="transmembrane region" description="Helical" evidence="6">
    <location>
        <begin position="7"/>
        <end position="27"/>
    </location>
</feature>
<evidence type="ECO:0000313" key="9">
    <source>
        <dbReference type="Proteomes" id="UP000027238"/>
    </source>
</evidence>
<protein>
    <recommendedName>
        <fullName evidence="7">FAD-binding domain-containing protein</fullName>
    </recommendedName>
</protein>
<dbReference type="OMA" id="NWTYSSQ"/>
<reference evidence="9" key="1">
    <citation type="journal article" date="2014" name="Genome Announc.">
        <title>Draft genome sequence of Colletotrichum sublineola, a destructive pathogen of cultivated sorghum.</title>
        <authorList>
            <person name="Baroncelli R."/>
            <person name="Sanz-Martin J.M."/>
            <person name="Rech G.E."/>
            <person name="Sukno S.A."/>
            <person name="Thon M.R."/>
        </authorList>
    </citation>
    <scope>NUCLEOTIDE SEQUENCE [LARGE SCALE GENOMIC DNA]</scope>
    <source>
        <strain evidence="9">TX430BB</strain>
    </source>
</reference>
<accession>A0A066XNB7</accession>
<evidence type="ECO:0000313" key="8">
    <source>
        <dbReference type="EMBL" id="KDN67520.1"/>
    </source>
</evidence>
<evidence type="ECO:0000259" key="7">
    <source>
        <dbReference type="Pfam" id="PF01494"/>
    </source>
</evidence>
<keyword evidence="6" id="KW-0472">Membrane</keyword>
<dbReference type="eggNOG" id="KOG2614">
    <property type="taxonomic scope" value="Eukaryota"/>
</dbReference>
<dbReference type="Gene3D" id="3.50.50.60">
    <property type="entry name" value="FAD/NAD(P)-binding domain"/>
    <property type="match status" value="1"/>
</dbReference>